<dbReference type="Gene3D" id="3.40.630.30">
    <property type="match status" value="1"/>
</dbReference>
<dbReference type="Pfam" id="PF13302">
    <property type="entry name" value="Acetyltransf_3"/>
    <property type="match status" value="1"/>
</dbReference>
<evidence type="ECO:0000313" key="3">
    <source>
        <dbReference type="Proteomes" id="UP001500683"/>
    </source>
</evidence>
<dbReference type="InterPro" id="IPR051531">
    <property type="entry name" value="N-acetyltransferase"/>
</dbReference>
<dbReference type="RefSeq" id="WP_344939686.1">
    <property type="nucleotide sequence ID" value="NZ_BAAAZG010000001.1"/>
</dbReference>
<protein>
    <recommendedName>
        <fullName evidence="1">N-acetyltransferase domain-containing protein</fullName>
    </recommendedName>
</protein>
<evidence type="ECO:0000313" key="2">
    <source>
        <dbReference type="EMBL" id="GAA4055799.1"/>
    </source>
</evidence>
<accession>A0ABP7UYU9</accession>
<dbReference type="InterPro" id="IPR016181">
    <property type="entry name" value="Acyl_CoA_acyltransferase"/>
</dbReference>
<comment type="caution">
    <text evidence="2">The sequence shown here is derived from an EMBL/GenBank/DDBJ whole genome shotgun (WGS) entry which is preliminary data.</text>
</comment>
<dbReference type="SUPFAM" id="SSF55729">
    <property type="entry name" value="Acyl-CoA N-acyltransferases (Nat)"/>
    <property type="match status" value="1"/>
</dbReference>
<reference evidence="3" key="1">
    <citation type="journal article" date="2019" name="Int. J. Syst. Evol. Microbiol.">
        <title>The Global Catalogue of Microorganisms (GCM) 10K type strain sequencing project: providing services to taxonomists for standard genome sequencing and annotation.</title>
        <authorList>
            <consortium name="The Broad Institute Genomics Platform"/>
            <consortium name="The Broad Institute Genome Sequencing Center for Infectious Disease"/>
            <person name="Wu L."/>
            <person name="Ma J."/>
        </authorList>
    </citation>
    <scope>NUCLEOTIDE SEQUENCE [LARGE SCALE GENOMIC DNA]</scope>
    <source>
        <strain evidence="3">JCM 16702</strain>
    </source>
</reference>
<feature type="domain" description="N-acetyltransferase" evidence="1">
    <location>
        <begin position="1"/>
        <end position="162"/>
    </location>
</feature>
<name>A0ABP7UYU9_9ACTN</name>
<dbReference type="PROSITE" id="PS51186">
    <property type="entry name" value="GNAT"/>
    <property type="match status" value="1"/>
</dbReference>
<evidence type="ECO:0000259" key="1">
    <source>
        <dbReference type="PROSITE" id="PS51186"/>
    </source>
</evidence>
<dbReference type="CDD" id="cd04301">
    <property type="entry name" value="NAT_SF"/>
    <property type="match status" value="1"/>
</dbReference>
<dbReference type="PANTHER" id="PTHR43792:SF16">
    <property type="entry name" value="N-ACETYLTRANSFERASE DOMAIN-CONTAINING PROTEIN"/>
    <property type="match status" value="1"/>
</dbReference>
<organism evidence="2 3">
    <name type="scientific">Actinomadura miaoliensis</name>
    <dbReference type="NCBI Taxonomy" id="430685"/>
    <lineage>
        <taxon>Bacteria</taxon>
        <taxon>Bacillati</taxon>
        <taxon>Actinomycetota</taxon>
        <taxon>Actinomycetes</taxon>
        <taxon>Streptosporangiales</taxon>
        <taxon>Thermomonosporaceae</taxon>
        <taxon>Actinomadura</taxon>
    </lineage>
</organism>
<dbReference type="Proteomes" id="UP001500683">
    <property type="component" value="Unassembled WGS sequence"/>
</dbReference>
<proteinExistence type="predicted"/>
<dbReference type="InterPro" id="IPR000182">
    <property type="entry name" value="GNAT_dom"/>
</dbReference>
<sequence>MHLRDVELGDVDAYVRMRCDPVMMAELGGPRPRDGIEEKVRSDVRDAASGTAWIKMIVPSDDRPDAVAGTVSLWSHDRDGALLSEIGWMVLPEFQGRGLGKRAVRKLLKMAREEDRWGLVHAFPAVTNAPSNGICRSLGFRFAEEREVVFAGRTLRSNHWIIDPAADLIGKVR</sequence>
<dbReference type="PANTHER" id="PTHR43792">
    <property type="entry name" value="GNAT FAMILY, PUTATIVE (AFU_ORTHOLOGUE AFUA_3G00765)-RELATED-RELATED"/>
    <property type="match status" value="1"/>
</dbReference>
<keyword evidence="3" id="KW-1185">Reference proteome</keyword>
<dbReference type="EMBL" id="BAAAZG010000001">
    <property type="protein sequence ID" value="GAA4055799.1"/>
    <property type="molecule type" value="Genomic_DNA"/>
</dbReference>
<gene>
    <name evidence="2" type="ORF">GCM10022214_03950</name>
</gene>